<evidence type="ECO:0000313" key="3">
    <source>
        <dbReference type="Proteomes" id="UP000298030"/>
    </source>
</evidence>
<dbReference type="AlphaFoldDB" id="A0A4Y7SCM8"/>
<proteinExistence type="predicted"/>
<dbReference type="EMBL" id="QPFP01000207">
    <property type="protein sequence ID" value="TEB19133.1"/>
    <property type="molecule type" value="Genomic_DNA"/>
</dbReference>
<gene>
    <name evidence="2" type="ORF">FA13DRAFT_1719154</name>
</gene>
<organism evidence="2 3">
    <name type="scientific">Coprinellus micaceus</name>
    <name type="common">Glistening ink-cap mushroom</name>
    <name type="synonym">Coprinus micaceus</name>
    <dbReference type="NCBI Taxonomy" id="71717"/>
    <lineage>
        <taxon>Eukaryota</taxon>
        <taxon>Fungi</taxon>
        <taxon>Dikarya</taxon>
        <taxon>Basidiomycota</taxon>
        <taxon>Agaricomycotina</taxon>
        <taxon>Agaricomycetes</taxon>
        <taxon>Agaricomycetidae</taxon>
        <taxon>Agaricales</taxon>
        <taxon>Agaricineae</taxon>
        <taxon>Psathyrellaceae</taxon>
        <taxon>Coprinellus</taxon>
    </lineage>
</organism>
<evidence type="ECO:0000313" key="2">
    <source>
        <dbReference type="EMBL" id="TEB19133.1"/>
    </source>
</evidence>
<accession>A0A4Y7SCM8</accession>
<sequence>MAPSFAGNMRPHVQHRDVAFSIPPWIPSSWSMLRTLKGHSELAMASFRSCQMPFFAEGGGESLVENLWHGIPESSFWDLFVQCLLCKDVLLREGMMASHKCKCGQDKDALRHHPYGQSSRRKKLIPCLETCPADVPETRPWHALPSSASTEVVPDSTEDAENPELASGFSNDQEEEPEEIDSPGTHSGASFEFPMTSHSRWGTAHWSPIKWKLEWPPSVASQAYVLLANTPRAFRVEPASSTSQGDHRVVSFAVNRQAQGYSVEFESTSHTNAKCGKRHGAWSRHKKRNENSRKIGLGDWERLVGLKSQLPPPFRMSPLVAWEPECWLAGGCSMHGHGQPFASSPLLGSEIFAEPWPPTLEYGPGPLSTLKGSGAGVEGLSQTTDLCLTSVLMFQGGPLYESKSAPFARMRVVKILRRLGEGGKREASTTKAQEDSPPRQSPVF</sequence>
<name>A0A4Y7SCM8_COPMI</name>
<evidence type="ECO:0000256" key="1">
    <source>
        <dbReference type="SAM" id="MobiDB-lite"/>
    </source>
</evidence>
<comment type="caution">
    <text evidence="2">The sequence shown here is derived from an EMBL/GenBank/DDBJ whole genome shotgun (WGS) entry which is preliminary data.</text>
</comment>
<feature type="region of interest" description="Disordered" evidence="1">
    <location>
        <begin position="139"/>
        <end position="194"/>
    </location>
</feature>
<feature type="compositionally biased region" description="Acidic residues" evidence="1">
    <location>
        <begin position="172"/>
        <end position="181"/>
    </location>
</feature>
<protein>
    <submittedName>
        <fullName evidence="2">Uncharacterized protein</fullName>
    </submittedName>
</protein>
<dbReference type="Proteomes" id="UP000298030">
    <property type="component" value="Unassembled WGS sequence"/>
</dbReference>
<keyword evidence="3" id="KW-1185">Reference proteome</keyword>
<feature type="region of interest" description="Disordered" evidence="1">
    <location>
        <begin position="422"/>
        <end position="444"/>
    </location>
</feature>
<reference evidence="2 3" key="1">
    <citation type="journal article" date="2019" name="Nat. Ecol. Evol.">
        <title>Megaphylogeny resolves global patterns of mushroom evolution.</title>
        <authorList>
            <person name="Varga T."/>
            <person name="Krizsan K."/>
            <person name="Foldi C."/>
            <person name="Dima B."/>
            <person name="Sanchez-Garcia M."/>
            <person name="Sanchez-Ramirez S."/>
            <person name="Szollosi G.J."/>
            <person name="Szarkandi J.G."/>
            <person name="Papp V."/>
            <person name="Albert L."/>
            <person name="Andreopoulos W."/>
            <person name="Angelini C."/>
            <person name="Antonin V."/>
            <person name="Barry K.W."/>
            <person name="Bougher N.L."/>
            <person name="Buchanan P."/>
            <person name="Buyck B."/>
            <person name="Bense V."/>
            <person name="Catcheside P."/>
            <person name="Chovatia M."/>
            <person name="Cooper J."/>
            <person name="Damon W."/>
            <person name="Desjardin D."/>
            <person name="Finy P."/>
            <person name="Geml J."/>
            <person name="Haridas S."/>
            <person name="Hughes K."/>
            <person name="Justo A."/>
            <person name="Karasinski D."/>
            <person name="Kautmanova I."/>
            <person name="Kiss B."/>
            <person name="Kocsube S."/>
            <person name="Kotiranta H."/>
            <person name="LaButti K.M."/>
            <person name="Lechner B.E."/>
            <person name="Liimatainen K."/>
            <person name="Lipzen A."/>
            <person name="Lukacs Z."/>
            <person name="Mihaltcheva S."/>
            <person name="Morgado L.N."/>
            <person name="Niskanen T."/>
            <person name="Noordeloos M.E."/>
            <person name="Ohm R.A."/>
            <person name="Ortiz-Santana B."/>
            <person name="Ovrebo C."/>
            <person name="Racz N."/>
            <person name="Riley R."/>
            <person name="Savchenko A."/>
            <person name="Shiryaev A."/>
            <person name="Soop K."/>
            <person name="Spirin V."/>
            <person name="Szebenyi C."/>
            <person name="Tomsovsky M."/>
            <person name="Tulloss R.E."/>
            <person name="Uehling J."/>
            <person name="Grigoriev I.V."/>
            <person name="Vagvolgyi C."/>
            <person name="Papp T."/>
            <person name="Martin F.M."/>
            <person name="Miettinen O."/>
            <person name="Hibbett D.S."/>
            <person name="Nagy L.G."/>
        </authorList>
    </citation>
    <scope>NUCLEOTIDE SEQUENCE [LARGE SCALE GENOMIC DNA]</scope>
    <source>
        <strain evidence="2 3">FP101781</strain>
    </source>
</reference>
<feature type="compositionally biased region" description="Basic and acidic residues" evidence="1">
    <location>
        <begin position="422"/>
        <end position="437"/>
    </location>
</feature>